<keyword evidence="7" id="KW-1185">Reference proteome</keyword>
<feature type="region of interest" description="Disordered" evidence="3">
    <location>
        <begin position="271"/>
        <end position="296"/>
    </location>
</feature>
<dbReference type="OrthoDB" id="2047779at2"/>
<dbReference type="Proteomes" id="UP000198838">
    <property type="component" value="Unassembled WGS sequence"/>
</dbReference>
<feature type="transmembrane region" description="Helical" evidence="4">
    <location>
        <begin position="7"/>
        <end position="29"/>
    </location>
</feature>
<dbReference type="STRING" id="1120918.SAMN05216249_1134"/>
<dbReference type="InterPro" id="IPR058639">
    <property type="entry name" value="BSH_YknX-like"/>
</dbReference>
<evidence type="ECO:0000256" key="2">
    <source>
        <dbReference type="ARBA" id="ARBA00023054"/>
    </source>
</evidence>
<keyword evidence="4" id="KW-1133">Transmembrane helix</keyword>
<dbReference type="InterPro" id="IPR050465">
    <property type="entry name" value="UPF0194_transport"/>
</dbReference>
<dbReference type="EMBL" id="FOJY01000013">
    <property type="protein sequence ID" value="SFB20270.1"/>
    <property type="molecule type" value="Genomic_DNA"/>
</dbReference>
<sequence length="536" mass="59394">MEKGKKILKAVIITLIIIALIGGGVGYYINYSNQQLVAKVMSVSNLGYEDYESSGTTTGSIKSNKSQSIYLDDDMTLKEVNVKQGDTVKAGDVLLTYESEMLQINVQEKQLQITNTATQIKNKEAELQKFKTMTPVTPKEPEPDTPDNPDTPDDNDDIAGKVENPEKVVAIGTVNAISQSYYGDGSSKNPYRFLCTEDGYVTGELFNTLGGYNDEGEQVNDGKYAVFEIREGDVLTGTKLENTTIDGSMLPYMKKKDKVSVKLLTTMVTEAVIDEPEEEPDNEPEEEPQEEGYTQQDINDKINSINSELRQLNLAQKENQVDLETAQKELDKANVKAEMDGIVVTCGNMDELPSSDRPMIVISDAAGMYVTGTVSEFDYNDLKVGQVISGNTWETGTYFTAKITDISTYPSNSNDNDYYGPGNSNTSYYPFTAYIEDASGLNNGEGADITLKNNEGNKGFYLPKAYVRKDGNTYYCFVRNDEGVLEKRKVSVGQSSDSYYVKIYSGITMDDYVAFPYGDTAKEGVKCEEYSYDMDF</sequence>
<protein>
    <submittedName>
        <fullName evidence="6">Biotin-lipoyl like</fullName>
    </submittedName>
</protein>
<dbReference type="AlphaFoldDB" id="A0A1I0Z6R5"/>
<keyword evidence="4" id="KW-0472">Membrane</keyword>
<evidence type="ECO:0000256" key="1">
    <source>
        <dbReference type="ARBA" id="ARBA00004196"/>
    </source>
</evidence>
<feature type="compositionally biased region" description="Acidic residues" evidence="3">
    <location>
        <begin position="143"/>
        <end position="157"/>
    </location>
</feature>
<accession>A0A1I0Z6R5</accession>
<feature type="region of interest" description="Disordered" evidence="3">
    <location>
        <begin position="132"/>
        <end position="164"/>
    </location>
</feature>
<feature type="compositionally biased region" description="Acidic residues" evidence="3">
    <location>
        <begin position="272"/>
        <end position="290"/>
    </location>
</feature>
<evidence type="ECO:0000313" key="7">
    <source>
        <dbReference type="Proteomes" id="UP000198838"/>
    </source>
</evidence>
<dbReference type="Gene3D" id="2.40.420.20">
    <property type="match status" value="1"/>
</dbReference>
<dbReference type="RefSeq" id="WP_092872947.1">
    <property type="nucleotide sequence ID" value="NZ_FOJY01000013.1"/>
</dbReference>
<dbReference type="PANTHER" id="PTHR32347:SF14">
    <property type="entry name" value="EFFLUX SYSTEM COMPONENT YKNX-RELATED"/>
    <property type="match status" value="1"/>
</dbReference>
<organism evidence="6 7">
    <name type="scientific">Acetitomaculum ruminis DSM 5522</name>
    <dbReference type="NCBI Taxonomy" id="1120918"/>
    <lineage>
        <taxon>Bacteria</taxon>
        <taxon>Bacillati</taxon>
        <taxon>Bacillota</taxon>
        <taxon>Clostridia</taxon>
        <taxon>Lachnospirales</taxon>
        <taxon>Lachnospiraceae</taxon>
        <taxon>Acetitomaculum</taxon>
    </lineage>
</organism>
<comment type="subcellular location">
    <subcellularLocation>
        <location evidence="1">Cell envelope</location>
    </subcellularLocation>
</comment>
<reference evidence="6 7" key="1">
    <citation type="submission" date="2016-10" db="EMBL/GenBank/DDBJ databases">
        <authorList>
            <person name="de Groot N.N."/>
        </authorList>
    </citation>
    <scope>NUCLEOTIDE SEQUENCE [LARGE SCALE GENOMIC DNA]</scope>
    <source>
        <strain evidence="6 7">DSM 5522</strain>
    </source>
</reference>
<evidence type="ECO:0000259" key="5">
    <source>
        <dbReference type="Pfam" id="PF25984"/>
    </source>
</evidence>
<evidence type="ECO:0000256" key="3">
    <source>
        <dbReference type="SAM" id="MobiDB-lite"/>
    </source>
</evidence>
<dbReference type="Pfam" id="PF25984">
    <property type="entry name" value="BSH_YknX"/>
    <property type="match status" value="1"/>
</dbReference>
<dbReference type="PANTHER" id="PTHR32347">
    <property type="entry name" value="EFFLUX SYSTEM COMPONENT YKNX-RELATED"/>
    <property type="match status" value="1"/>
</dbReference>
<dbReference type="Gene3D" id="2.40.50.100">
    <property type="match status" value="1"/>
</dbReference>
<dbReference type="GO" id="GO:0030313">
    <property type="term" value="C:cell envelope"/>
    <property type="evidence" value="ECO:0007669"/>
    <property type="project" value="UniProtKB-SubCell"/>
</dbReference>
<evidence type="ECO:0000256" key="4">
    <source>
        <dbReference type="SAM" id="Phobius"/>
    </source>
</evidence>
<evidence type="ECO:0000313" key="6">
    <source>
        <dbReference type="EMBL" id="SFB20270.1"/>
    </source>
</evidence>
<proteinExistence type="predicted"/>
<keyword evidence="2" id="KW-0175">Coiled coil</keyword>
<gene>
    <name evidence="6" type="ORF">SAMN05216249_1134</name>
</gene>
<keyword evidence="4" id="KW-0812">Transmembrane</keyword>
<name>A0A1I0Z6R5_9FIRM</name>
<feature type="domain" description="YknX-like barrel-sandwich hybrid" evidence="5">
    <location>
        <begin position="67"/>
        <end position="360"/>
    </location>
</feature>